<reference evidence="6" key="2">
    <citation type="journal article" date="1995" name="J. Cell Sci.">
        <title>A novel essential fission yeast gene pad1+ positively regulates pap1(+)-dependent transcription and is implicated in the maintenance of chromosome structure.</title>
        <authorList>
            <person name="Shimanuki M."/>
            <person name="Saka Y."/>
            <person name="Yanagida M."/>
            <person name="Toda T."/>
        </authorList>
    </citation>
    <scope>NUCLEOTIDE SEQUENCE</scope>
</reference>
<evidence type="ECO:0000256" key="4">
    <source>
        <dbReference type="SAM" id="MobiDB-lite"/>
    </source>
</evidence>
<keyword evidence="2" id="KW-0238">DNA-binding</keyword>
<dbReference type="GO" id="GO:0005634">
    <property type="term" value="C:nucleus"/>
    <property type="evidence" value="ECO:0007669"/>
    <property type="project" value="UniProtKB-SubCell"/>
</dbReference>
<feature type="domain" description="Myb-like" evidence="5">
    <location>
        <begin position="327"/>
        <end position="371"/>
    </location>
</feature>
<evidence type="ECO:0000256" key="2">
    <source>
        <dbReference type="ARBA" id="ARBA00023125"/>
    </source>
</evidence>
<dbReference type="PROSITE" id="PS50090">
    <property type="entry name" value="MYB_LIKE"/>
    <property type="match status" value="2"/>
</dbReference>
<dbReference type="InterPro" id="IPR001005">
    <property type="entry name" value="SANT/Myb"/>
</dbReference>
<feature type="region of interest" description="Disordered" evidence="4">
    <location>
        <begin position="459"/>
        <end position="487"/>
    </location>
</feature>
<name>Q1L858_SCHPM</name>
<dbReference type="InterPro" id="IPR051651">
    <property type="entry name" value="DMTF1_DNA-bind_reg"/>
</dbReference>
<comment type="subcellular location">
    <subcellularLocation>
        <location evidence="1">Nucleus</location>
    </subcellularLocation>
</comment>
<reference evidence="6" key="1">
    <citation type="journal article" date="1991" name="Genes Dev.">
        <title>Fission yeast genes that confer resistance to staurosporine encode an AP-1-like transcription factor and a protein kinase related to the mammalian ERK1/MAP2 and budding yeast FUS3 and KSS1 kinases.</title>
        <authorList>
            <person name="Toda T."/>
            <person name="Shimanuki M."/>
            <person name="Yanagida M."/>
        </authorList>
    </citation>
    <scope>NUCLEOTIDE SEQUENCE</scope>
</reference>
<dbReference type="Gene3D" id="1.10.10.60">
    <property type="entry name" value="Homeodomain-like"/>
    <property type="match status" value="2"/>
</dbReference>
<dbReference type="InterPro" id="IPR009057">
    <property type="entry name" value="Homeodomain-like_sf"/>
</dbReference>
<keyword evidence="3" id="KW-0539">Nucleus</keyword>
<evidence type="ECO:0000313" key="6">
    <source>
        <dbReference type="EMBL" id="BAA06535.1"/>
    </source>
</evidence>
<dbReference type="GO" id="GO:0003677">
    <property type="term" value="F:DNA binding"/>
    <property type="evidence" value="ECO:0007669"/>
    <property type="project" value="UniProtKB-KW"/>
</dbReference>
<dbReference type="HOGENOM" id="CLU_483250_0_0_1"/>
<dbReference type="PANTHER" id="PTHR46380">
    <property type="entry name" value="CYCLIN-D-BINDING MYB-LIKE TRANSCRIPTION FACTOR 1"/>
    <property type="match status" value="1"/>
</dbReference>
<feature type="compositionally biased region" description="Basic residues" evidence="4">
    <location>
        <begin position="474"/>
        <end position="487"/>
    </location>
</feature>
<dbReference type="CDD" id="cd00167">
    <property type="entry name" value="SANT"/>
    <property type="match status" value="2"/>
</dbReference>
<dbReference type="EMBL" id="D31735">
    <property type="protein sequence ID" value="BAA06535.1"/>
    <property type="molecule type" value="Genomic_DNA"/>
</dbReference>
<dbReference type="SUPFAM" id="SSF46689">
    <property type="entry name" value="Homeodomain-like"/>
    <property type="match status" value="1"/>
</dbReference>
<evidence type="ECO:0000256" key="3">
    <source>
        <dbReference type="ARBA" id="ARBA00023242"/>
    </source>
</evidence>
<dbReference type="Pfam" id="PF00249">
    <property type="entry name" value="Myb_DNA-binding"/>
    <property type="match status" value="1"/>
</dbReference>
<feature type="domain" description="Myb-like" evidence="5">
    <location>
        <begin position="381"/>
        <end position="459"/>
    </location>
</feature>
<dbReference type="SMART" id="SM00717">
    <property type="entry name" value="SANT"/>
    <property type="match status" value="3"/>
</dbReference>
<feature type="region of interest" description="Disordered" evidence="4">
    <location>
        <begin position="133"/>
        <end position="159"/>
    </location>
</feature>
<proteinExistence type="predicted"/>
<dbReference type="AlphaFoldDB" id="Q1L858"/>
<dbReference type="VEuPathDB" id="FungiDB:SPAC31G5.10"/>
<organism evidence="6">
    <name type="scientific">Schizosaccharomyces pombe</name>
    <name type="common">Fission yeast</name>
    <dbReference type="NCBI Taxonomy" id="4896"/>
    <lineage>
        <taxon>Eukaryota</taxon>
        <taxon>Fungi</taxon>
        <taxon>Dikarya</taxon>
        <taxon>Ascomycota</taxon>
        <taxon>Taphrinomycotina</taxon>
        <taxon>Schizosaccharomycetes</taxon>
        <taxon>Schizosaccharomycetales</taxon>
        <taxon>Schizosaccharomycetaceae</taxon>
        <taxon>Schizosaccharomyces</taxon>
    </lineage>
</organism>
<feature type="region of interest" description="Disordered" evidence="4">
    <location>
        <begin position="1"/>
        <end position="26"/>
    </location>
</feature>
<evidence type="ECO:0000256" key="1">
    <source>
        <dbReference type="ARBA" id="ARBA00004123"/>
    </source>
</evidence>
<dbReference type="PANTHER" id="PTHR46380:SF2">
    <property type="entry name" value="CYCLIN-D-BINDING MYB-LIKE TRANSCRIPTION FACTOR 1"/>
    <property type="match status" value="1"/>
</dbReference>
<accession>Q1L858</accession>
<evidence type="ECO:0000259" key="5">
    <source>
        <dbReference type="PROSITE" id="PS50090"/>
    </source>
</evidence>
<protein>
    <recommendedName>
        <fullName evidence="5">Myb-like domain-containing protein</fullName>
    </recommendedName>
</protein>
<sequence>MMLAIDMTINENQGTRSNLESPTLSCSSKGAMQERDVMFTDHNTFNITNNKSRPGSLMKSMKRKDVYEFDEDNEFEFEMGSLIHKPSRAHSLGGTSEPVSDDHKDCMEATRQLLENSPLSSVVVKTCSDHASKRKIARSSSDDSESKVESTNSFNAKKRKDAWTEEHEKWFQARIDELLTIRSISREQMIEILEDEHAGSRLQGFLESVASFLNRKENSLLKYMRAFFQVAGYEKIDIGSLAAEEDSQLNFSLEDAQVIQKVVLSYCNNEGVDLQEFGFRMSSSSLRHTNINFLYNELRELLPTSISRKGIIRYLKEIYKPLDPKDRNAWEESELKKLYTLVEQEGTRWNSIANKLGTSPAACMSQWRFVVGTSTQETIDRRKLWTNEEEAKLLDLVKSSYRSSFHTKKMTSLFTHNNHTTSNIQREIPASDSIAWHSMSKKLGTKSPESCRKQYEKTIASYSSNQRQEEDQGKKRKKRKKKKSKGKRKFYVADSLKLLEHVQRQCGEAISINAIDWKGIVKQMPKWSEEELRAQATNLVASVRGWKKTRLSESVRIAITDLKSLPPDV</sequence>
<feature type="compositionally biased region" description="Polar residues" evidence="4">
    <location>
        <begin position="9"/>
        <end position="26"/>
    </location>
</feature>